<keyword evidence="4" id="KW-0597">Phosphoprotein</keyword>
<gene>
    <name evidence="11" type="ORF">MiSe_39610</name>
</gene>
<dbReference type="InterPro" id="IPR050736">
    <property type="entry name" value="Sensor_HK_Regulatory"/>
</dbReference>
<comment type="caution">
    <text evidence="11">The sequence shown here is derived from an EMBL/GenBank/DDBJ whole genome shotgun (WGS) entry which is preliminary data.</text>
</comment>
<dbReference type="Proteomes" id="UP001050975">
    <property type="component" value="Unassembled WGS sequence"/>
</dbReference>
<sequence>MLIAFSDVISILAIRQTLFARLERRIEKSLIQEVEEFRQLVREGKNPKTGEPFGSDVDGIFKLFMARNIPEDDEFLLAILDGKLERASPRAVPPPLSGDSNIIKQWAQVTQPSRGEVLTPEATILYAAEPVLVEGEVRGVFVVVHWLSGEREEVDEAVFVVIQVGIFVLAVASTLAWITAGRVLAPLSELTETAREISESDLTRRIPVQGYDEIAELSATFNEMLERLETAFANQRNFIDDVGHELRTPITIIRGYLELLGSEIPKQRETIELVTDELDRMNRFVNDLLLLAKAEQPDFLMLELVDIGLLTEEIFAKAKALGDRNWRLEGKGKGRIVADRQRITQAIVNLAQNATQHTKEGDEIALGSTLIQGKVHLWVRDTGAGISLADQKRIFERFARASASRRRPEGMGLGLAIVRAIAEAHGGSIELVSKPGAGSTFTLILPPEPPQEVFLNEPHSNC</sequence>
<dbReference type="SMART" id="SM00304">
    <property type="entry name" value="HAMP"/>
    <property type="match status" value="1"/>
</dbReference>
<keyword evidence="8" id="KW-0472">Membrane</keyword>
<dbReference type="SUPFAM" id="SSF55874">
    <property type="entry name" value="ATPase domain of HSP90 chaperone/DNA topoisomerase II/histidine kinase"/>
    <property type="match status" value="1"/>
</dbReference>
<dbReference type="Pfam" id="PF00672">
    <property type="entry name" value="HAMP"/>
    <property type="match status" value="1"/>
</dbReference>
<dbReference type="Gene3D" id="3.30.565.10">
    <property type="entry name" value="Histidine kinase-like ATPase, C-terminal domain"/>
    <property type="match status" value="1"/>
</dbReference>
<dbReference type="PRINTS" id="PR00344">
    <property type="entry name" value="BCTRLSENSOR"/>
</dbReference>
<proteinExistence type="predicted"/>
<dbReference type="PROSITE" id="PS50109">
    <property type="entry name" value="HIS_KIN"/>
    <property type="match status" value="1"/>
</dbReference>
<dbReference type="PANTHER" id="PTHR43711:SF28">
    <property type="entry name" value="SENSOR HISTIDINE KINASE YXDK"/>
    <property type="match status" value="1"/>
</dbReference>
<evidence type="ECO:0000259" key="9">
    <source>
        <dbReference type="PROSITE" id="PS50109"/>
    </source>
</evidence>
<dbReference type="SMART" id="SM00388">
    <property type="entry name" value="HisKA"/>
    <property type="match status" value="1"/>
</dbReference>
<dbReference type="FunFam" id="3.30.565.10:FF:000006">
    <property type="entry name" value="Sensor histidine kinase WalK"/>
    <property type="match status" value="1"/>
</dbReference>
<dbReference type="CDD" id="cd06225">
    <property type="entry name" value="HAMP"/>
    <property type="match status" value="1"/>
</dbReference>
<dbReference type="Pfam" id="PF02518">
    <property type="entry name" value="HATPase_c"/>
    <property type="match status" value="1"/>
</dbReference>
<dbReference type="PANTHER" id="PTHR43711">
    <property type="entry name" value="TWO-COMPONENT HISTIDINE KINASE"/>
    <property type="match status" value="1"/>
</dbReference>
<dbReference type="InterPro" id="IPR005467">
    <property type="entry name" value="His_kinase_dom"/>
</dbReference>
<feature type="domain" description="HAMP" evidence="10">
    <location>
        <begin position="181"/>
        <end position="233"/>
    </location>
</feature>
<dbReference type="Gene3D" id="6.10.340.10">
    <property type="match status" value="1"/>
</dbReference>
<dbReference type="CDD" id="cd00082">
    <property type="entry name" value="HisKA"/>
    <property type="match status" value="1"/>
</dbReference>
<evidence type="ECO:0000256" key="5">
    <source>
        <dbReference type="ARBA" id="ARBA00022679"/>
    </source>
</evidence>
<dbReference type="EC" id="2.7.13.3" evidence="3"/>
<dbReference type="EMBL" id="BLAY01000060">
    <property type="protein sequence ID" value="GET39197.1"/>
    <property type="molecule type" value="Genomic_DNA"/>
</dbReference>
<name>A0AAV3X8Q4_9CYAN</name>
<organism evidence="11 12">
    <name type="scientific">Microseira wollei NIES-4236</name>
    <dbReference type="NCBI Taxonomy" id="2530354"/>
    <lineage>
        <taxon>Bacteria</taxon>
        <taxon>Bacillati</taxon>
        <taxon>Cyanobacteriota</taxon>
        <taxon>Cyanophyceae</taxon>
        <taxon>Oscillatoriophycideae</taxon>
        <taxon>Aerosakkonematales</taxon>
        <taxon>Aerosakkonemataceae</taxon>
        <taxon>Microseira</taxon>
    </lineage>
</organism>
<evidence type="ECO:0000256" key="6">
    <source>
        <dbReference type="ARBA" id="ARBA00022777"/>
    </source>
</evidence>
<evidence type="ECO:0000256" key="4">
    <source>
        <dbReference type="ARBA" id="ARBA00022553"/>
    </source>
</evidence>
<evidence type="ECO:0000256" key="7">
    <source>
        <dbReference type="ARBA" id="ARBA00023012"/>
    </source>
</evidence>
<dbReference type="Pfam" id="PF00512">
    <property type="entry name" value="HisKA"/>
    <property type="match status" value="1"/>
</dbReference>
<keyword evidence="5" id="KW-0808">Transferase</keyword>
<feature type="domain" description="Histidine kinase" evidence="9">
    <location>
        <begin position="241"/>
        <end position="449"/>
    </location>
</feature>
<evidence type="ECO:0000256" key="2">
    <source>
        <dbReference type="ARBA" id="ARBA00004370"/>
    </source>
</evidence>
<evidence type="ECO:0000313" key="12">
    <source>
        <dbReference type="Proteomes" id="UP001050975"/>
    </source>
</evidence>
<evidence type="ECO:0000256" key="3">
    <source>
        <dbReference type="ARBA" id="ARBA00012438"/>
    </source>
</evidence>
<dbReference type="AlphaFoldDB" id="A0AAV3X8Q4"/>
<dbReference type="InterPro" id="IPR003594">
    <property type="entry name" value="HATPase_dom"/>
</dbReference>
<keyword evidence="6 11" id="KW-0418">Kinase</keyword>
<accession>A0AAV3X8Q4</accession>
<dbReference type="SUPFAM" id="SSF158472">
    <property type="entry name" value="HAMP domain-like"/>
    <property type="match status" value="1"/>
</dbReference>
<dbReference type="SUPFAM" id="SSF47384">
    <property type="entry name" value="Homodimeric domain of signal transducing histidine kinase"/>
    <property type="match status" value="1"/>
</dbReference>
<evidence type="ECO:0000256" key="8">
    <source>
        <dbReference type="ARBA" id="ARBA00023136"/>
    </source>
</evidence>
<dbReference type="InterPro" id="IPR036097">
    <property type="entry name" value="HisK_dim/P_sf"/>
</dbReference>
<dbReference type="InterPro" id="IPR004358">
    <property type="entry name" value="Sig_transdc_His_kin-like_C"/>
</dbReference>
<dbReference type="Gene3D" id="1.10.287.130">
    <property type="match status" value="1"/>
</dbReference>
<dbReference type="GO" id="GO:0016020">
    <property type="term" value="C:membrane"/>
    <property type="evidence" value="ECO:0007669"/>
    <property type="project" value="UniProtKB-SubCell"/>
</dbReference>
<dbReference type="InterPro" id="IPR036890">
    <property type="entry name" value="HATPase_C_sf"/>
</dbReference>
<dbReference type="GO" id="GO:0000155">
    <property type="term" value="F:phosphorelay sensor kinase activity"/>
    <property type="evidence" value="ECO:0007669"/>
    <property type="project" value="InterPro"/>
</dbReference>
<evidence type="ECO:0000313" key="11">
    <source>
        <dbReference type="EMBL" id="GET39197.1"/>
    </source>
</evidence>
<reference evidence="11" key="1">
    <citation type="submission" date="2019-10" db="EMBL/GenBank/DDBJ databases">
        <title>Draft genome sequece of Microseira wollei NIES-4236.</title>
        <authorList>
            <person name="Yamaguchi H."/>
            <person name="Suzuki S."/>
            <person name="Kawachi M."/>
        </authorList>
    </citation>
    <scope>NUCLEOTIDE SEQUENCE</scope>
    <source>
        <strain evidence="11">NIES-4236</strain>
    </source>
</reference>
<dbReference type="FunFam" id="1.10.287.130:FF:000001">
    <property type="entry name" value="Two-component sensor histidine kinase"/>
    <property type="match status" value="1"/>
</dbReference>
<keyword evidence="12" id="KW-1185">Reference proteome</keyword>
<dbReference type="InterPro" id="IPR003661">
    <property type="entry name" value="HisK_dim/P_dom"/>
</dbReference>
<evidence type="ECO:0000259" key="10">
    <source>
        <dbReference type="PROSITE" id="PS50885"/>
    </source>
</evidence>
<keyword evidence="7" id="KW-0902">Two-component regulatory system</keyword>
<dbReference type="CDD" id="cd00075">
    <property type="entry name" value="HATPase"/>
    <property type="match status" value="1"/>
</dbReference>
<protein>
    <recommendedName>
        <fullName evidence="3">histidine kinase</fullName>
        <ecNumber evidence="3">2.7.13.3</ecNumber>
    </recommendedName>
</protein>
<dbReference type="RefSeq" id="WP_226584286.1">
    <property type="nucleotide sequence ID" value="NZ_BLAY01000060.1"/>
</dbReference>
<dbReference type="PROSITE" id="PS50885">
    <property type="entry name" value="HAMP"/>
    <property type="match status" value="1"/>
</dbReference>
<dbReference type="SMART" id="SM00387">
    <property type="entry name" value="HATPase_c"/>
    <property type="match status" value="1"/>
</dbReference>
<evidence type="ECO:0000256" key="1">
    <source>
        <dbReference type="ARBA" id="ARBA00000085"/>
    </source>
</evidence>
<comment type="catalytic activity">
    <reaction evidence="1">
        <text>ATP + protein L-histidine = ADP + protein N-phospho-L-histidine.</text>
        <dbReference type="EC" id="2.7.13.3"/>
    </reaction>
</comment>
<dbReference type="InterPro" id="IPR003660">
    <property type="entry name" value="HAMP_dom"/>
</dbReference>
<comment type="subcellular location">
    <subcellularLocation>
        <location evidence="2">Membrane</location>
    </subcellularLocation>
</comment>